<dbReference type="SMART" id="SM00342">
    <property type="entry name" value="HTH_ARAC"/>
    <property type="match status" value="1"/>
</dbReference>
<evidence type="ECO:0000313" key="7">
    <source>
        <dbReference type="Proteomes" id="UP000806285"/>
    </source>
</evidence>
<organism evidence="6 7">
    <name type="scientific">Ramlibacter pallidus</name>
    <dbReference type="NCBI Taxonomy" id="2780087"/>
    <lineage>
        <taxon>Bacteria</taxon>
        <taxon>Pseudomonadati</taxon>
        <taxon>Pseudomonadota</taxon>
        <taxon>Betaproteobacteria</taxon>
        <taxon>Burkholderiales</taxon>
        <taxon>Comamonadaceae</taxon>
        <taxon>Ramlibacter</taxon>
    </lineage>
</organism>
<comment type="caution">
    <text evidence="6">The sequence shown here is derived from an EMBL/GenBank/DDBJ whole genome shotgun (WGS) entry which is preliminary data.</text>
</comment>
<keyword evidence="7" id="KW-1185">Reference proteome</keyword>
<gene>
    <name evidence="6" type="ORF">IM787_03505</name>
</gene>
<dbReference type="Proteomes" id="UP000806285">
    <property type="component" value="Unassembled WGS sequence"/>
</dbReference>
<dbReference type="Gene3D" id="1.10.10.60">
    <property type="entry name" value="Homeodomain-like"/>
    <property type="match status" value="1"/>
</dbReference>
<proteinExistence type="predicted"/>
<evidence type="ECO:0000259" key="5">
    <source>
        <dbReference type="PROSITE" id="PS01124"/>
    </source>
</evidence>
<name>A0ABR9RZD9_9BURK</name>
<reference evidence="6 7" key="1">
    <citation type="submission" date="2020-10" db="EMBL/GenBank/DDBJ databases">
        <title>Ramlibacter sp. HM2 16S ribosomal RNA gene Genome sequencing and assembly.</title>
        <authorList>
            <person name="Kang M."/>
        </authorList>
    </citation>
    <scope>NUCLEOTIDE SEQUENCE [LARGE SCALE GENOMIC DNA]</scope>
    <source>
        <strain evidence="6 7">HM2</strain>
    </source>
</reference>
<protein>
    <submittedName>
        <fullName evidence="6">Helix-turn-helix domain-containing protein</fullName>
    </submittedName>
</protein>
<sequence>MTAATPPLVAALGWLPTAGPRGQPQLALPTDLYMVTLHCGEDARGGAAPGMELAVTLLRTRPERFRSRSAGTLAFALLTPAGLLAFLRAPLEGLADRRLPLAAFCSADELRRLRDALLASPDPALRMQLFAGWIERRVAQRHRYGVAQQRLAEAAALIQDLQGPLDLAGVRRELRVSPRQLERDFRAWLGVSPATYARTVRFQRAAWLLAGGGALADTAAALAFADQPHLTRTIRQLSSLTPRAFARAAASCRTPGSRLLAGRVIVVDAD</sequence>
<dbReference type="RefSeq" id="WP_193675237.1">
    <property type="nucleotide sequence ID" value="NZ_JADDIV010000001.1"/>
</dbReference>
<keyword evidence="3" id="KW-0804">Transcription</keyword>
<dbReference type="InterPro" id="IPR018060">
    <property type="entry name" value="HTH_AraC"/>
</dbReference>
<dbReference type="Pfam" id="PF12833">
    <property type="entry name" value="HTH_18"/>
    <property type="match status" value="1"/>
</dbReference>
<dbReference type="EMBL" id="JADDIV010000001">
    <property type="protein sequence ID" value="MBE7366627.1"/>
    <property type="molecule type" value="Genomic_DNA"/>
</dbReference>
<dbReference type="InterPro" id="IPR050204">
    <property type="entry name" value="AraC_XylS_family_regulators"/>
</dbReference>
<keyword evidence="4" id="KW-1133">Transmembrane helix</keyword>
<evidence type="ECO:0000256" key="2">
    <source>
        <dbReference type="ARBA" id="ARBA00023125"/>
    </source>
</evidence>
<keyword evidence="1" id="KW-0805">Transcription regulation</keyword>
<feature type="domain" description="HTH araC/xylS-type" evidence="5">
    <location>
        <begin position="157"/>
        <end position="248"/>
    </location>
</feature>
<dbReference type="PROSITE" id="PS01124">
    <property type="entry name" value="HTH_ARAC_FAMILY_2"/>
    <property type="match status" value="1"/>
</dbReference>
<dbReference type="PANTHER" id="PTHR46796:SF15">
    <property type="entry name" value="BLL1074 PROTEIN"/>
    <property type="match status" value="1"/>
</dbReference>
<accession>A0ABR9RZD9</accession>
<keyword evidence="4" id="KW-0812">Transmembrane</keyword>
<dbReference type="PANTHER" id="PTHR46796">
    <property type="entry name" value="HTH-TYPE TRANSCRIPTIONAL ACTIVATOR RHAS-RELATED"/>
    <property type="match status" value="1"/>
</dbReference>
<feature type="transmembrane region" description="Helical" evidence="4">
    <location>
        <begin position="70"/>
        <end position="91"/>
    </location>
</feature>
<evidence type="ECO:0000256" key="4">
    <source>
        <dbReference type="SAM" id="Phobius"/>
    </source>
</evidence>
<keyword evidence="2" id="KW-0238">DNA-binding</keyword>
<evidence type="ECO:0000256" key="3">
    <source>
        <dbReference type="ARBA" id="ARBA00023163"/>
    </source>
</evidence>
<evidence type="ECO:0000313" key="6">
    <source>
        <dbReference type="EMBL" id="MBE7366627.1"/>
    </source>
</evidence>
<keyword evidence="4" id="KW-0472">Membrane</keyword>
<evidence type="ECO:0000256" key="1">
    <source>
        <dbReference type="ARBA" id="ARBA00023015"/>
    </source>
</evidence>